<keyword evidence="3" id="KW-1185">Reference proteome</keyword>
<name>A0AAI8M8W7_9BRAD</name>
<evidence type="ECO:0000313" key="2">
    <source>
        <dbReference type="EMBL" id="BAL73692.1"/>
    </source>
</evidence>
<evidence type="ECO:0000313" key="3">
    <source>
        <dbReference type="Proteomes" id="UP000007886"/>
    </source>
</evidence>
<feature type="transmembrane region" description="Helical" evidence="1">
    <location>
        <begin position="6"/>
        <end position="24"/>
    </location>
</feature>
<dbReference type="EMBL" id="AP012279">
    <property type="protein sequence ID" value="BAL73692.1"/>
    <property type="molecule type" value="Genomic_DNA"/>
</dbReference>
<protein>
    <submittedName>
        <fullName evidence="2">Uncharacterized protein</fullName>
    </submittedName>
</protein>
<dbReference type="AlphaFoldDB" id="A0AAI8M8W7"/>
<dbReference type="KEGG" id="brs:S23_04700"/>
<proteinExistence type="predicted"/>
<keyword evidence="1" id="KW-0812">Transmembrane</keyword>
<keyword evidence="1" id="KW-0472">Membrane</keyword>
<reference evidence="2 3" key="1">
    <citation type="journal article" date="2012" name="Microbes Environ.">
        <title>Complete genome sequence of Bradyrhizobium sp. S23321: insights into symbiosis evolution in soil oligotrophs.</title>
        <authorList>
            <person name="Okubo T."/>
            <person name="Tsukui T."/>
            <person name="Maita H."/>
            <person name="Okamoto S."/>
            <person name="Oshima K."/>
            <person name="Fujisawa T."/>
            <person name="Saito A."/>
            <person name="Futamata H."/>
            <person name="Hattori R."/>
            <person name="Shimomura Y."/>
            <person name="Haruta S."/>
            <person name="Morimoto S."/>
            <person name="Wang Y."/>
            <person name="Sakai Y."/>
            <person name="Hattori M."/>
            <person name="Aizawa S."/>
            <person name="Nagashima K.V.P."/>
            <person name="Masuda S."/>
            <person name="Hattori T."/>
            <person name="Yamashita A."/>
            <person name="Bao Z."/>
            <person name="Hayatsu M."/>
            <person name="Kajiya-Kanegae H."/>
            <person name="Yoshinaga I."/>
            <person name="Sakamoto K."/>
            <person name="Toyota K."/>
            <person name="Nakao M."/>
            <person name="Kohara M."/>
            <person name="Anda M."/>
            <person name="Niwa R."/>
            <person name="Jung-Hwan P."/>
            <person name="Sameshima-Saito R."/>
            <person name="Tokuda S."/>
            <person name="Yamamoto S."/>
            <person name="Yamamoto S."/>
            <person name="Yokoyama T."/>
            <person name="Akutsu T."/>
            <person name="Nakamura Y."/>
            <person name="Nakahira-Yanaka Y."/>
            <person name="Takada Hoshino Y."/>
            <person name="Hirakawa H."/>
            <person name="Mitsui H."/>
            <person name="Terasawa K."/>
            <person name="Itakura M."/>
            <person name="Sato S."/>
            <person name="Ikeda-Ohtsubo W."/>
            <person name="Sakakura N."/>
            <person name="Kaminuma E."/>
            <person name="Minamisawa K."/>
        </authorList>
    </citation>
    <scope>NUCLEOTIDE SEQUENCE [LARGE SCALE GENOMIC DNA]</scope>
    <source>
        <strain evidence="2 3">S23321</strain>
    </source>
</reference>
<sequence>MFWIYWNTAWSLIISGIMVATIVSHPDSEFAEVRAAKQRLM</sequence>
<accession>A0AAI8M8W7</accession>
<evidence type="ECO:0000256" key="1">
    <source>
        <dbReference type="SAM" id="Phobius"/>
    </source>
</evidence>
<organism evidence="2 3">
    <name type="scientific">Bradyrhizobium cosmicum</name>
    <dbReference type="NCBI Taxonomy" id="1404864"/>
    <lineage>
        <taxon>Bacteria</taxon>
        <taxon>Pseudomonadati</taxon>
        <taxon>Pseudomonadota</taxon>
        <taxon>Alphaproteobacteria</taxon>
        <taxon>Hyphomicrobiales</taxon>
        <taxon>Nitrobacteraceae</taxon>
        <taxon>Bradyrhizobium</taxon>
    </lineage>
</organism>
<keyword evidence="1" id="KW-1133">Transmembrane helix</keyword>
<dbReference type="Proteomes" id="UP000007886">
    <property type="component" value="Chromosome"/>
</dbReference>
<dbReference type="RefSeq" id="WP_014439102.1">
    <property type="nucleotide sequence ID" value="NC_017082.1"/>
</dbReference>
<gene>
    <name evidence="2" type="ORF">S23_04700</name>
</gene>